<dbReference type="EMBL" id="BQNB010020932">
    <property type="protein sequence ID" value="GJU01106.1"/>
    <property type="molecule type" value="Genomic_DNA"/>
</dbReference>
<reference evidence="4" key="1">
    <citation type="journal article" date="2022" name="Int. J. Mol. Sci.">
        <title>Draft Genome of Tanacetum Coccineum: Genomic Comparison of Closely Related Tanacetum-Family Plants.</title>
        <authorList>
            <person name="Yamashiro T."/>
            <person name="Shiraishi A."/>
            <person name="Nakayama K."/>
            <person name="Satake H."/>
        </authorList>
    </citation>
    <scope>NUCLEOTIDE SEQUENCE</scope>
</reference>
<feature type="coiled-coil region" evidence="2">
    <location>
        <begin position="907"/>
        <end position="973"/>
    </location>
</feature>
<dbReference type="Gene3D" id="4.10.60.10">
    <property type="entry name" value="Zinc finger, CCHC-type"/>
    <property type="match status" value="1"/>
</dbReference>
<evidence type="ECO:0000313" key="4">
    <source>
        <dbReference type="EMBL" id="GJU01106.1"/>
    </source>
</evidence>
<dbReference type="PROSITE" id="PS50158">
    <property type="entry name" value="ZF_CCHC"/>
    <property type="match status" value="1"/>
</dbReference>
<keyword evidence="1" id="KW-0862">Zinc</keyword>
<organism evidence="4 5">
    <name type="scientific">Tanacetum coccineum</name>
    <dbReference type="NCBI Taxonomy" id="301880"/>
    <lineage>
        <taxon>Eukaryota</taxon>
        <taxon>Viridiplantae</taxon>
        <taxon>Streptophyta</taxon>
        <taxon>Embryophyta</taxon>
        <taxon>Tracheophyta</taxon>
        <taxon>Spermatophyta</taxon>
        <taxon>Magnoliopsida</taxon>
        <taxon>eudicotyledons</taxon>
        <taxon>Gunneridae</taxon>
        <taxon>Pentapetalae</taxon>
        <taxon>asterids</taxon>
        <taxon>campanulids</taxon>
        <taxon>Asterales</taxon>
        <taxon>Asteraceae</taxon>
        <taxon>Asteroideae</taxon>
        <taxon>Anthemideae</taxon>
        <taxon>Anthemidinae</taxon>
        <taxon>Tanacetum</taxon>
    </lineage>
</organism>
<dbReference type="SUPFAM" id="SSF57756">
    <property type="entry name" value="Retrovirus zinc finger-like domains"/>
    <property type="match status" value="1"/>
</dbReference>
<name>A0ABQ5ILN3_9ASTR</name>
<dbReference type="Proteomes" id="UP001151760">
    <property type="component" value="Unassembled WGS sequence"/>
</dbReference>
<keyword evidence="2" id="KW-0175">Coiled coil</keyword>
<keyword evidence="1" id="KW-0479">Metal-binding</keyword>
<evidence type="ECO:0000256" key="2">
    <source>
        <dbReference type="SAM" id="Coils"/>
    </source>
</evidence>
<keyword evidence="5" id="KW-1185">Reference proteome</keyword>
<comment type="caution">
    <text evidence="4">The sequence shown here is derived from an EMBL/GenBank/DDBJ whole genome shotgun (WGS) entry which is preliminary data.</text>
</comment>
<evidence type="ECO:0000259" key="3">
    <source>
        <dbReference type="PROSITE" id="PS50158"/>
    </source>
</evidence>
<evidence type="ECO:0000256" key="1">
    <source>
        <dbReference type="PROSITE-ProRule" id="PRU00047"/>
    </source>
</evidence>
<feature type="coiled-coil region" evidence="2">
    <location>
        <begin position="432"/>
        <end position="473"/>
    </location>
</feature>
<reference evidence="4" key="2">
    <citation type="submission" date="2022-01" db="EMBL/GenBank/DDBJ databases">
        <authorList>
            <person name="Yamashiro T."/>
            <person name="Shiraishi A."/>
            <person name="Satake H."/>
            <person name="Nakayama K."/>
        </authorList>
    </citation>
    <scope>NUCLEOTIDE SEQUENCE</scope>
</reference>
<evidence type="ECO:0000313" key="5">
    <source>
        <dbReference type="Proteomes" id="UP001151760"/>
    </source>
</evidence>
<gene>
    <name evidence="4" type="ORF">Tco_1111444</name>
</gene>
<sequence>MKKIRSPRVMSSIGPFELRTIRNTLGTTPEGGVLLGPERPRTYKDLSDMEKKRYDAYVRATNIVLQGLPKDIYKLINDNIEAKAIWDNVKMLLAGENINEYYVRFHKLVNDMRNIRMTMPNIQLNSKFVNNMSPEWDRFVTVIKLNKGLKETNHEQLYAYLKQHKKHAAQDRLIIERITPATNDQLAFVLTNVQGRQNQNQRYLARGNGAVGNGGAHNRARNANAGQRKSIKCYNCNGIRHIARNCTQPKRPQNSNYFKDKMLLMQAQENDAVLDEEELLFLVGEQANECDAFDSDVDDEPTAQSIFMANLSLVGSTNQQTGPSNASILSEANVIDSTSVDMGNSNVIPYEQYLSVDNISVVPSCASSALNDVCVSSNNDAFVPHDPIATELKIYKEQVAIYEQRAKFELTERGHRMDDQVRMLGQNRNKTEENLKKELHSLKLQLNSTMENNKIIEETVTTLKQEFKQKESKFLTDFSDLKHLNDKLENKLHSQDQSIQTVHMMLNPTQVYDQKTKTAQGAQNAFYLRQAKKAQPALYDGEELLKTHHVPVIVPSSEEDLELAETTRNKLHAKMNDSACVEKRVNITPPNYSKENFMATFTPQTQLTPEQVFWSIDLEKRKAEELKANAPPLPVLPPATVYPPNTPVHLVPRTLPTTSQVNIGLYVITQLFWDFEKTCKKRITPTGITEGERGFEQTKRCYLTEVIPFFNLLKEHFDGVQKSLVTEVRAMKAVFENLEAEVDQNEIDLMSGEIKQKNFLIRNENLITECLSKDVFYTVTDSVLNVSRFSDMHDAFTIAQQRIADLESEIFNLRNKIQNDDHESMLKRFSKLEVEHFNLQLKYQNLNEHFGNKKPVTSSDAPSFDSLFVIGKLNEQIQSRGNTICELKEKISRLTKKNSDADPIFGLKALVSQNKDLTAKLNALHDLNERFRAENAKVKQHYKELYDSIKITHANTTDQNNSLLSEIENLKAQLKDNYKCVTMPVSKPKVLAPGRYPIDVEPIPPRHKNNREVHLYYIKHLKEIVETLREIVEDAKVERPLDTSLASACRHTKQPQELLEYVIGTYPKDFSPRNKQNASTTSLRKKRVTFFEPCETSTQTTSHKLSTRK</sequence>
<dbReference type="SMART" id="SM00343">
    <property type="entry name" value="ZnF_C2HC"/>
    <property type="match status" value="1"/>
</dbReference>
<dbReference type="InterPro" id="IPR036875">
    <property type="entry name" value="Znf_CCHC_sf"/>
</dbReference>
<accession>A0ABQ5ILN3</accession>
<feature type="domain" description="CCHC-type" evidence="3">
    <location>
        <begin position="232"/>
        <end position="248"/>
    </location>
</feature>
<dbReference type="InterPro" id="IPR001878">
    <property type="entry name" value="Znf_CCHC"/>
</dbReference>
<proteinExistence type="predicted"/>
<feature type="coiled-coil region" evidence="2">
    <location>
        <begin position="796"/>
        <end position="823"/>
    </location>
</feature>
<keyword evidence="1" id="KW-0863">Zinc-finger</keyword>
<protein>
    <submittedName>
        <fullName evidence="4">Retrovirus-related pol polyprotein from transposon TNT 1-94</fullName>
    </submittedName>
</protein>